<name>A0AAD7ZRC3_DIPPU</name>
<reference evidence="3" key="2">
    <citation type="submission" date="2023-05" db="EMBL/GenBank/DDBJ databases">
        <authorList>
            <person name="Fouks B."/>
        </authorList>
    </citation>
    <scope>NUCLEOTIDE SEQUENCE</scope>
    <source>
        <strain evidence="3">Stay&amp;Tobe</strain>
        <tissue evidence="3">Testes</tissue>
    </source>
</reference>
<dbReference type="AlphaFoldDB" id="A0AAD7ZRC3"/>
<feature type="compositionally biased region" description="Acidic residues" evidence="1">
    <location>
        <begin position="74"/>
        <end position="83"/>
    </location>
</feature>
<feature type="non-terminal residue" evidence="3">
    <location>
        <position position="98"/>
    </location>
</feature>
<organism evidence="3 4">
    <name type="scientific">Diploptera punctata</name>
    <name type="common">Pacific beetle cockroach</name>
    <dbReference type="NCBI Taxonomy" id="6984"/>
    <lineage>
        <taxon>Eukaryota</taxon>
        <taxon>Metazoa</taxon>
        <taxon>Ecdysozoa</taxon>
        <taxon>Arthropoda</taxon>
        <taxon>Hexapoda</taxon>
        <taxon>Insecta</taxon>
        <taxon>Pterygota</taxon>
        <taxon>Neoptera</taxon>
        <taxon>Polyneoptera</taxon>
        <taxon>Dictyoptera</taxon>
        <taxon>Blattodea</taxon>
        <taxon>Blaberoidea</taxon>
        <taxon>Blaberidae</taxon>
        <taxon>Diplopterinae</taxon>
        <taxon>Diploptera</taxon>
    </lineage>
</organism>
<sequence length="98" mass="11066">MALSDVTRLWYCLLVLVVGLLILVTAEIMMLKDQRTTTFSPSQRTVVFLRELCFQSDINVTRLEEMAAQFLASLDEDESEDGGVSERVPKDIDILPKS</sequence>
<proteinExistence type="predicted"/>
<dbReference type="EMBL" id="JASPKZ010007407">
    <property type="protein sequence ID" value="KAJ9584438.1"/>
    <property type="molecule type" value="Genomic_DNA"/>
</dbReference>
<gene>
    <name evidence="3" type="ORF">L9F63_021213</name>
</gene>
<reference evidence="3" key="1">
    <citation type="journal article" date="2023" name="IScience">
        <title>Live-bearing cockroach genome reveals convergent evolutionary mechanisms linked to viviparity in insects and beyond.</title>
        <authorList>
            <person name="Fouks B."/>
            <person name="Harrison M.C."/>
            <person name="Mikhailova A.A."/>
            <person name="Marchal E."/>
            <person name="English S."/>
            <person name="Carruthers M."/>
            <person name="Jennings E.C."/>
            <person name="Chiamaka E.L."/>
            <person name="Frigard R.A."/>
            <person name="Pippel M."/>
            <person name="Attardo G.M."/>
            <person name="Benoit J.B."/>
            <person name="Bornberg-Bauer E."/>
            <person name="Tobe S.S."/>
        </authorList>
    </citation>
    <scope>NUCLEOTIDE SEQUENCE</scope>
    <source>
        <strain evidence="3">Stay&amp;Tobe</strain>
    </source>
</reference>
<evidence type="ECO:0000313" key="4">
    <source>
        <dbReference type="Proteomes" id="UP001233999"/>
    </source>
</evidence>
<evidence type="ECO:0000313" key="3">
    <source>
        <dbReference type="EMBL" id="KAJ9584438.1"/>
    </source>
</evidence>
<keyword evidence="2" id="KW-1133">Transmembrane helix</keyword>
<feature type="transmembrane region" description="Helical" evidence="2">
    <location>
        <begin position="6"/>
        <end position="26"/>
    </location>
</feature>
<dbReference type="Proteomes" id="UP001233999">
    <property type="component" value="Unassembled WGS sequence"/>
</dbReference>
<keyword evidence="2" id="KW-0472">Membrane</keyword>
<keyword evidence="2" id="KW-0812">Transmembrane</keyword>
<accession>A0AAD7ZRC3</accession>
<evidence type="ECO:0000256" key="2">
    <source>
        <dbReference type="SAM" id="Phobius"/>
    </source>
</evidence>
<feature type="compositionally biased region" description="Basic and acidic residues" evidence="1">
    <location>
        <begin position="87"/>
        <end position="98"/>
    </location>
</feature>
<protein>
    <submittedName>
        <fullName evidence="3">Uncharacterized protein</fullName>
    </submittedName>
</protein>
<comment type="caution">
    <text evidence="3">The sequence shown here is derived from an EMBL/GenBank/DDBJ whole genome shotgun (WGS) entry which is preliminary data.</text>
</comment>
<feature type="region of interest" description="Disordered" evidence="1">
    <location>
        <begin position="74"/>
        <end position="98"/>
    </location>
</feature>
<evidence type="ECO:0000256" key="1">
    <source>
        <dbReference type="SAM" id="MobiDB-lite"/>
    </source>
</evidence>
<keyword evidence="4" id="KW-1185">Reference proteome</keyword>